<sequence length="45" mass="5062">MIKKLEVATNEKGEITSPTYLDIVSKINEIIEILSMAKSDPNDLR</sequence>
<reference evidence="1" key="1">
    <citation type="submission" date="2018-05" db="EMBL/GenBank/DDBJ databases">
        <authorList>
            <person name="Lanie J.A."/>
            <person name="Ng W.-L."/>
            <person name="Kazmierczak K.M."/>
            <person name="Andrzejewski T.M."/>
            <person name="Davidsen T.M."/>
            <person name="Wayne K.J."/>
            <person name="Tettelin H."/>
            <person name="Glass J.I."/>
            <person name="Rusch D."/>
            <person name="Podicherti R."/>
            <person name="Tsui H.-C.T."/>
            <person name="Winkler M.E."/>
        </authorList>
    </citation>
    <scope>NUCLEOTIDE SEQUENCE</scope>
</reference>
<dbReference type="EMBL" id="UINC01003372">
    <property type="protein sequence ID" value="SVA05745.1"/>
    <property type="molecule type" value="Genomic_DNA"/>
</dbReference>
<gene>
    <name evidence="1" type="ORF">METZ01_LOCUS58599</name>
</gene>
<organism evidence="1">
    <name type="scientific">marine metagenome</name>
    <dbReference type="NCBI Taxonomy" id="408172"/>
    <lineage>
        <taxon>unclassified sequences</taxon>
        <taxon>metagenomes</taxon>
        <taxon>ecological metagenomes</taxon>
    </lineage>
</organism>
<dbReference type="AlphaFoldDB" id="A0A381SNY7"/>
<evidence type="ECO:0000313" key="1">
    <source>
        <dbReference type="EMBL" id="SVA05745.1"/>
    </source>
</evidence>
<accession>A0A381SNY7</accession>
<protein>
    <submittedName>
        <fullName evidence="1">Uncharacterized protein</fullName>
    </submittedName>
</protein>
<proteinExistence type="predicted"/>
<name>A0A381SNY7_9ZZZZ</name>